<evidence type="ECO:0000313" key="5">
    <source>
        <dbReference type="Proteomes" id="UP000315534"/>
    </source>
</evidence>
<accession>A0A523XN38</accession>
<evidence type="ECO:0000313" key="4">
    <source>
        <dbReference type="Proteomes" id="UP000315525"/>
    </source>
</evidence>
<name>A0A523XN38_UNCT6</name>
<dbReference type="Proteomes" id="UP000315525">
    <property type="component" value="Unassembled WGS sequence"/>
</dbReference>
<dbReference type="Gene3D" id="2.60.120.10">
    <property type="entry name" value="Jelly Rolls"/>
    <property type="match status" value="1"/>
</dbReference>
<sequence length="148" mass="17075">MIDGVHVKKLKFIKDERGKLMEVIRKDDPFYSKFGQAYVTTVKPGVVKAWHHHKIQDDNIALVRGKVRLGLYDAREGSKTYGEVMELFADEENPVLVHIPAGVYHGFKGIGDQETMVMNVPTEPYNHENPDEYRLDPFDNDIAFDWKK</sequence>
<proteinExistence type="predicted"/>
<dbReference type="EMBL" id="SOIP01000312">
    <property type="protein sequence ID" value="TET80662.1"/>
    <property type="molecule type" value="Genomic_DNA"/>
</dbReference>
<dbReference type="SUPFAM" id="SSF51182">
    <property type="entry name" value="RmlC-like cupins"/>
    <property type="match status" value="1"/>
</dbReference>
<feature type="site" description="Participates in a stacking interaction with the thymidine ring of dTDP-4-oxo-6-deoxyglucose" evidence="1">
    <location>
        <position position="125"/>
    </location>
</feature>
<protein>
    <submittedName>
        <fullName evidence="3">dTDP-4-dehydrorhamnose 3,5-epimerase</fullName>
    </submittedName>
</protein>
<dbReference type="InterPro" id="IPR014710">
    <property type="entry name" value="RmlC-like_jellyroll"/>
</dbReference>
<dbReference type="InterPro" id="IPR011051">
    <property type="entry name" value="RmlC_Cupin_sf"/>
</dbReference>
<dbReference type="PANTHER" id="PTHR21047:SF2">
    <property type="entry name" value="THYMIDINE DIPHOSPHO-4-KETO-RHAMNOSE 3,5-EPIMERASE"/>
    <property type="match status" value="1"/>
</dbReference>
<dbReference type="GO" id="GO:0000271">
    <property type="term" value="P:polysaccharide biosynthetic process"/>
    <property type="evidence" value="ECO:0007669"/>
    <property type="project" value="TreeGrafter"/>
</dbReference>
<organism evidence="3 5">
    <name type="scientific">candidate division TA06 bacterium</name>
    <dbReference type="NCBI Taxonomy" id="2250710"/>
    <lineage>
        <taxon>Bacteria</taxon>
        <taxon>Bacteria division TA06</taxon>
    </lineage>
</organism>
<gene>
    <name evidence="3" type="ORF">E3J38_05215</name>
    <name evidence="2" type="ORF">E3J62_00040</name>
</gene>
<comment type="caution">
    <text evidence="3">The sequence shown here is derived from an EMBL/GenBank/DDBJ whole genome shotgun (WGS) entry which is preliminary data.</text>
</comment>
<evidence type="ECO:0000313" key="3">
    <source>
        <dbReference type="EMBL" id="TET80662.1"/>
    </source>
</evidence>
<dbReference type="Proteomes" id="UP000315534">
    <property type="component" value="Unassembled WGS sequence"/>
</dbReference>
<dbReference type="AlphaFoldDB" id="A0A523XN38"/>
<evidence type="ECO:0000256" key="1">
    <source>
        <dbReference type="PIRSR" id="PIRSR600888-3"/>
    </source>
</evidence>
<dbReference type="EMBL" id="SOJN01000002">
    <property type="protein sequence ID" value="TET47907.1"/>
    <property type="molecule type" value="Genomic_DNA"/>
</dbReference>
<evidence type="ECO:0000313" key="2">
    <source>
        <dbReference type="EMBL" id="TET47907.1"/>
    </source>
</evidence>
<reference evidence="4 5" key="1">
    <citation type="submission" date="2019-03" db="EMBL/GenBank/DDBJ databases">
        <title>Metabolic potential of uncultured bacteria and archaea associated with petroleum seepage in deep-sea sediments.</title>
        <authorList>
            <person name="Dong X."/>
            <person name="Hubert C."/>
        </authorList>
    </citation>
    <scope>NUCLEOTIDE SEQUENCE [LARGE SCALE GENOMIC DNA]</scope>
    <source>
        <strain evidence="3">E29_bin36</strain>
        <strain evidence="2">E44_bin18</strain>
    </source>
</reference>
<dbReference type="GO" id="GO:0005829">
    <property type="term" value="C:cytosol"/>
    <property type="evidence" value="ECO:0007669"/>
    <property type="project" value="TreeGrafter"/>
</dbReference>
<dbReference type="InterPro" id="IPR000888">
    <property type="entry name" value="RmlC-like"/>
</dbReference>
<dbReference type="GO" id="GO:0008830">
    <property type="term" value="F:dTDP-4-dehydrorhamnose 3,5-epimerase activity"/>
    <property type="evidence" value="ECO:0007669"/>
    <property type="project" value="InterPro"/>
</dbReference>
<dbReference type="PANTHER" id="PTHR21047">
    <property type="entry name" value="DTDP-6-DEOXY-D-GLUCOSE-3,5 EPIMERASE"/>
    <property type="match status" value="1"/>
</dbReference>
<dbReference type="Pfam" id="PF00908">
    <property type="entry name" value="dTDP_sugar_isom"/>
    <property type="match status" value="1"/>
</dbReference>